<sequence length="297" mass="34265">MHEICFANGNYLPKDQVSVPIDDYGFARGYTLFEHFKTYKGKPFHGEDHLRRLFHAASFFYLKVPYSIDDILNIIKTLHEKNHFDEAGYKIYLTAGRCESYLDFPKTPSFFILPYAIEKRPCKEDDEIFVTTTHFQRNFIEHKTVHYLPGIKAHLDAIKGAQVHGTEIPAETLYLDKENNLLEGTFSSLLVFDQDTLIVPKSDNLPGITQHIVLRIAKDHFDIRHENIPYDALGDLTEVLFASSVSEIRSIRKLDTFTFKTRKNAVILKKLFNTYVDESSWPLLEKFAYASLATSCL</sequence>
<evidence type="ECO:0008006" key="4">
    <source>
        <dbReference type="Google" id="ProtNLM"/>
    </source>
</evidence>
<protein>
    <recommendedName>
        <fullName evidence="4">Aminotransferase IV</fullName>
    </recommendedName>
</protein>
<dbReference type="InterPro" id="IPR036038">
    <property type="entry name" value="Aminotransferase-like"/>
</dbReference>
<proteinExistence type="inferred from homology"/>
<dbReference type="SUPFAM" id="SSF56752">
    <property type="entry name" value="D-aminoacid aminotransferase-like PLP-dependent enzymes"/>
    <property type="match status" value="1"/>
</dbReference>
<evidence type="ECO:0000313" key="2">
    <source>
        <dbReference type="EMBL" id="PCI93003.1"/>
    </source>
</evidence>
<dbReference type="InterPro" id="IPR050571">
    <property type="entry name" value="Class-IV_PLP-Dep_Aminotrnsfr"/>
</dbReference>
<dbReference type="Gene3D" id="3.20.10.10">
    <property type="entry name" value="D-amino Acid Aminotransferase, subunit A, domain 2"/>
    <property type="match status" value="1"/>
</dbReference>
<dbReference type="GO" id="GO:0003824">
    <property type="term" value="F:catalytic activity"/>
    <property type="evidence" value="ECO:0007669"/>
    <property type="project" value="InterPro"/>
</dbReference>
<reference evidence="3" key="1">
    <citation type="submission" date="2017-08" db="EMBL/GenBank/DDBJ databases">
        <title>A dynamic microbial community with high functional redundancy inhabits the cold, oxic subseafloor aquifer.</title>
        <authorList>
            <person name="Tully B.J."/>
            <person name="Wheat C.G."/>
            <person name="Glazer B.T."/>
            <person name="Huber J.A."/>
        </authorList>
    </citation>
    <scope>NUCLEOTIDE SEQUENCE [LARGE SCALE GENOMIC DNA]</scope>
</reference>
<dbReference type="InterPro" id="IPR001544">
    <property type="entry name" value="Aminotrans_IV"/>
</dbReference>
<comment type="caution">
    <text evidence="2">The sequence shown here is derived from an EMBL/GenBank/DDBJ whole genome shotgun (WGS) entry which is preliminary data.</text>
</comment>
<name>A0A2A4YDY3_UNCAE</name>
<dbReference type="PANTHER" id="PTHR42743">
    <property type="entry name" value="AMINO-ACID AMINOTRANSFERASE"/>
    <property type="match status" value="1"/>
</dbReference>
<comment type="similarity">
    <text evidence="1">Belongs to the class-IV pyridoxal-phosphate-dependent aminotransferase family.</text>
</comment>
<dbReference type="InterPro" id="IPR043132">
    <property type="entry name" value="BCAT-like_C"/>
</dbReference>
<dbReference type="AlphaFoldDB" id="A0A2A4YDY3"/>
<dbReference type="Gene3D" id="3.30.470.10">
    <property type="match status" value="1"/>
</dbReference>
<evidence type="ECO:0000256" key="1">
    <source>
        <dbReference type="ARBA" id="ARBA00009320"/>
    </source>
</evidence>
<dbReference type="InterPro" id="IPR043131">
    <property type="entry name" value="BCAT-like_N"/>
</dbReference>
<organism evidence="2 3">
    <name type="scientific">Aerophobetes bacterium</name>
    <dbReference type="NCBI Taxonomy" id="2030807"/>
    <lineage>
        <taxon>Bacteria</taxon>
        <taxon>Candidatus Aerophobota</taxon>
    </lineage>
</organism>
<dbReference type="Pfam" id="PF01063">
    <property type="entry name" value="Aminotran_4"/>
    <property type="match status" value="1"/>
</dbReference>
<dbReference type="PANTHER" id="PTHR42743:SF11">
    <property type="entry name" value="AMINODEOXYCHORISMATE LYASE"/>
    <property type="match status" value="1"/>
</dbReference>
<dbReference type="GO" id="GO:0046394">
    <property type="term" value="P:carboxylic acid biosynthetic process"/>
    <property type="evidence" value="ECO:0007669"/>
    <property type="project" value="UniProtKB-ARBA"/>
</dbReference>
<accession>A0A2A4YDY3</accession>
<dbReference type="EMBL" id="NVUU01000076">
    <property type="protein sequence ID" value="PCI93003.1"/>
    <property type="molecule type" value="Genomic_DNA"/>
</dbReference>
<gene>
    <name evidence="2" type="ORF">COB11_06095</name>
</gene>
<evidence type="ECO:0000313" key="3">
    <source>
        <dbReference type="Proteomes" id="UP000217838"/>
    </source>
</evidence>
<dbReference type="Proteomes" id="UP000217838">
    <property type="component" value="Unassembled WGS sequence"/>
</dbReference>